<dbReference type="Pfam" id="PF11611">
    <property type="entry name" value="DUF4352"/>
    <property type="match status" value="1"/>
</dbReference>
<evidence type="ECO:0000313" key="5">
    <source>
        <dbReference type="EMBL" id="MDT6983739.1"/>
    </source>
</evidence>
<evidence type="ECO:0000313" key="6">
    <source>
        <dbReference type="Proteomes" id="UP001249760"/>
    </source>
</evidence>
<dbReference type="Gene3D" id="2.60.40.1240">
    <property type="match status" value="1"/>
</dbReference>
<keyword evidence="6" id="KW-1185">Reference proteome</keyword>
<evidence type="ECO:0000259" key="4">
    <source>
        <dbReference type="Pfam" id="PF11611"/>
    </source>
</evidence>
<evidence type="ECO:0000256" key="1">
    <source>
        <dbReference type="ARBA" id="ARBA00022729"/>
    </source>
</evidence>
<feature type="signal peptide" evidence="3">
    <location>
        <begin position="1"/>
        <end position="20"/>
    </location>
</feature>
<feature type="chain" id="PRO_5046589879" evidence="3">
    <location>
        <begin position="21"/>
        <end position="191"/>
    </location>
</feature>
<feature type="domain" description="DUF4352" evidence="4">
    <location>
        <begin position="58"/>
        <end position="178"/>
    </location>
</feature>
<proteinExistence type="predicted"/>
<evidence type="ECO:0000256" key="2">
    <source>
        <dbReference type="SAM" id="MobiDB-lite"/>
    </source>
</evidence>
<dbReference type="Proteomes" id="UP001249760">
    <property type="component" value="Unassembled WGS sequence"/>
</dbReference>
<dbReference type="EMBL" id="JASKMA010000006">
    <property type="protein sequence ID" value="MDT6983739.1"/>
    <property type="molecule type" value="Genomic_DNA"/>
</dbReference>
<name>A0ABU3JP86_9ACTN</name>
<dbReference type="PROSITE" id="PS51257">
    <property type="entry name" value="PROKAR_LIPOPROTEIN"/>
    <property type="match status" value="1"/>
</dbReference>
<dbReference type="RefSeq" id="WP_394306013.1">
    <property type="nucleotide sequence ID" value="NZ_JASKMA010000006.1"/>
</dbReference>
<keyword evidence="1 3" id="KW-0732">Signal</keyword>
<feature type="compositionally biased region" description="Low complexity" evidence="2">
    <location>
        <begin position="34"/>
        <end position="47"/>
    </location>
</feature>
<dbReference type="InterPro" id="IPR029051">
    <property type="entry name" value="DUF4352"/>
</dbReference>
<gene>
    <name evidence="5" type="ORF">QNO04_09715</name>
</gene>
<protein>
    <submittedName>
        <fullName evidence="5">DUF4352 domain-containing protein</fullName>
    </submittedName>
</protein>
<evidence type="ECO:0000256" key="3">
    <source>
        <dbReference type="SAM" id="SignalP"/>
    </source>
</evidence>
<accession>A0ABU3JP86</accession>
<feature type="region of interest" description="Disordered" evidence="2">
    <location>
        <begin position="22"/>
        <end position="55"/>
    </location>
</feature>
<comment type="caution">
    <text evidence="5">The sequence shown here is derived from an EMBL/GenBank/DDBJ whole genome shotgun (WGS) entry which is preliminary data.</text>
</comment>
<reference evidence="5 6" key="1">
    <citation type="submission" date="2023-05" db="EMBL/GenBank/DDBJ databases">
        <title>Streptomyces fuscus sp. nov., a brown-black pigment producing actinomyces isolated from dry sand of Sea duck farm.</title>
        <authorList>
            <person name="Xie J."/>
            <person name="Shen N."/>
        </authorList>
    </citation>
    <scope>NUCLEOTIDE SEQUENCE [LARGE SCALE GENOMIC DNA]</scope>
    <source>
        <strain evidence="5 6">CGMCC 4.1745</strain>
    </source>
</reference>
<sequence>MRYTITLPAALLLLAGAAVGCSSDSDGKPTVSKATSTPTAAATSASPSPTPSRETYKIGDTLDIETSGYQFAVTVIAFKDKGITTDVPGLLQDGEKWAQVEVKVCNAGSEAFSVSPAPWSLAYEDGVRVDATSISGAELPAPEYPVEARVRGGDCVRGNVPFEVPKEGRPERVLYAPGDLDEPVEWQLPRG</sequence>
<organism evidence="5 6">
    <name type="scientific">Streptomyces lusitanus</name>
    <dbReference type="NCBI Taxonomy" id="68232"/>
    <lineage>
        <taxon>Bacteria</taxon>
        <taxon>Bacillati</taxon>
        <taxon>Actinomycetota</taxon>
        <taxon>Actinomycetes</taxon>
        <taxon>Kitasatosporales</taxon>
        <taxon>Streptomycetaceae</taxon>
        <taxon>Streptomyces</taxon>
    </lineage>
</organism>
<dbReference type="InterPro" id="IPR029050">
    <property type="entry name" value="Immunoprotect_excell_Ig-like"/>
</dbReference>